<evidence type="ECO:0000313" key="3">
    <source>
        <dbReference type="Proteomes" id="UP001215598"/>
    </source>
</evidence>
<dbReference type="EMBL" id="JARKIB010000001">
    <property type="protein sequence ID" value="KAJ7786223.1"/>
    <property type="molecule type" value="Genomic_DNA"/>
</dbReference>
<gene>
    <name evidence="2" type="ORF">B0H16DRAFT_23430</name>
</gene>
<dbReference type="AlphaFoldDB" id="A0AAD7P343"/>
<proteinExistence type="predicted"/>
<evidence type="ECO:0000256" key="1">
    <source>
        <dbReference type="SAM" id="MobiDB-lite"/>
    </source>
</evidence>
<evidence type="ECO:0000313" key="2">
    <source>
        <dbReference type="EMBL" id="KAJ7786223.1"/>
    </source>
</evidence>
<comment type="caution">
    <text evidence="2">The sequence shown here is derived from an EMBL/GenBank/DDBJ whole genome shotgun (WGS) entry which is preliminary data.</text>
</comment>
<dbReference type="Proteomes" id="UP001215598">
    <property type="component" value="Unassembled WGS sequence"/>
</dbReference>
<feature type="region of interest" description="Disordered" evidence="1">
    <location>
        <begin position="1"/>
        <end position="30"/>
    </location>
</feature>
<accession>A0AAD7P343</accession>
<reference evidence="2" key="1">
    <citation type="submission" date="2023-03" db="EMBL/GenBank/DDBJ databases">
        <title>Massive genome expansion in bonnet fungi (Mycena s.s.) driven by repeated elements and novel gene families across ecological guilds.</title>
        <authorList>
            <consortium name="Lawrence Berkeley National Laboratory"/>
            <person name="Harder C.B."/>
            <person name="Miyauchi S."/>
            <person name="Viragh M."/>
            <person name="Kuo A."/>
            <person name="Thoen E."/>
            <person name="Andreopoulos B."/>
            <person name="Lu D."/>
            <person name="Skrede I."/>
            <person name="Drula E."/>
            <person name="Henrissat B."/>
            <person name="Morin E."/>
            <person name="Kohler A."/>
            <person name="Barry K."/>
            <person name="LaButti K."/>
            <person name="Morin E."/>
            <person name="Salamov A."/>
            <person name="Lipzen A."/>
            <person name="Mereny Z."/>
            <person name="Hegedus B."/>
            <person name="Baldrian P."/>
            <person name="Stursova M."/>
            <person name="Weitz H."/>
            <person name="Taylor A."/>
            <person name="Grigoriev I.V."/>
            <person name="Nagy L.G."/>
            <person name="Martin F."/>
            <person name="Kauserud H."/>
        </authorList>
    </citation>
    <scope>NUCLEOTIDE SEQUENCE</scope>
    <source>
        <strain evidence="2">CBHHK182m</strain>
    </source>
</reference>
<protein>
    <submittedName>
        <fullName evidence="2">Uncharacterized protein</fullName>
    </submittedName>
</protein>
<sequence>MSEHEQEQSPEDERRDQAARRIQGAWRERRRREAKDYLTTSVRLNDAKVHASLTAAREAADAGKNTPQARWRRGINFAVSLQDGNTMLRAGGVQDRAPAKFLETQHWLELVDG</sequence>
<feature type="compositionally biased region" description="Basic and acidic residues" evidence="1">
    <location>
        <begin position="1"/>
        <end position="19"/>
    </location>
</feature>
<keyword evidence="3" id="KW-1185">Reference proteome</keyword>
<organism evidence="2 3">
    <name type="scientific">Mycena metata</name>
    <dbReference type="NCBI Taxonomy" id="1033252"/>
    <lineage>
        <taxon>Eukaryota</taxon>
        <taxon>Fungi</taxon>
        <taxon>Dikarya</taxon>
        <taxon>Basidiomycota</taxon>
        <taxon>Agaricomycotina</taxon>
        <taxon>Agaricomycetes</taxon>
        <taxon>Agaricomycetidae</taxon>
        <taxon>Agaricales</taxon>
        <taxon>Marasmiineae</taxon>
        <taxon>Mycenaceae</taxon>
        <taxon>Mycena</taxon>
    </lineage>
</organism>
<name>A0AAD7P343_9AGAR</name>